<accession>A0A918D4M8</accession>
<dbReference type="AlphaFoldDB" id="A0A918D4M8"/>
<evidence type="ECO:0000313" key="2">
    <source>
        <dbReference type="EMBL" id="GGN65195.1"/>
    </source>
</evidence>
<name>A0A918D4M8_9BACI</name>
<comment type="caution">
    <text evidence="2">The sequence shown here is derived from an EMBL/GenBank/DDBJ whole genome shotgun (WGS) entry which is preliminary data.</text>
</comment>
<keyword evidence="3" id="KW-1185">Reference proteome</keyword>
<protein>
    <submittedName>
        <fullName evidence="2">Uncharacterized protein</fullName>
    </submittedName>
</protein>
<dbReference type="InterPro" id="IPR017853">
    <property type="entry name" value="GH"/>
</dbReference>
<reference evidence="2" key="1">
    <citation type="journal article" date="2014" name="Int. J. Syst. Evol. Microbiol.">
        <title>Complete genome sequence of Corynebacterium casei LMG S-19264T (=DSM 44701T), isolated from a smear-ripened cheese.</title>
        <authorList>
            <consortium name="US DOE Joint Genome Institute (JGI-PGF)"/>
            <person name="Walter F."/>
            <person name="Albersmeier A."/>
            <person name="Kalinowski J."/>
            <person name="Ruckert C."/>
        </authorList>
    </citation>
    <scope>NUCLEOTIDE SEQUENCE</scope>
    <source>
        <strain evidence="2">JCM 17251</strain>
    </source>
</reference>
<reference evidence="2" key="2">
    <citation type="submission" date="2020-09" db="EMBL/GenBank/DDBJ databases">
        <authorList>
            <person name="Sun Q."/>
            <person name="Ohkuma M."/>
        </authorList>
    </citation>
    <scope>NUCLEOTIDE SEQUENCE</scope>
    <source>
        <strain evidence="2">JCM 17251</strain>
    </source>
</reference>
<evidence type="ECO:0000313" key="3">
    <source>
        <dbReference type="Proteomes" id="UP000624041"/>
    </source>
</evidence>
<dbReference type="Gene3D" id="3.20.20.80">
    <property type="entry name" value="Glycosidases"/>
    <property type="match status" value="1"/>
</dbReference>
<evidence type="ECO:0000256" key="1">
    <source>
        <dbReference type="SAM" id="MobiDB-lite"/>
    </source>
</evidence>
<dbReference type="SUPFAM" id="SSF51445">
    <property type="entry name" value="(Trans)glycosidases"/>
    <property type="match status" value="1"/>
</dbReference>
<proteinExistence type="predicted"/>
<dbReference type="Proteomes" id="UP000624041">
    <property type="component" value="Unassembled WGS sequence"/>
</dbReference>
<feature type="region of interest" description="Disordered" evidence="1">
    <location>
        <begin position="1"/>
        <end position="21"/>
    </location>
</feature>
<sequence length="50" mass="5756">MNELLSEHAKPRRRTQGTARKQPLFLVENGLGAYDKVEDDGSIHDDYRID</sequence>
<organism evidence="2 3">
    <name type="scientific">Oceanobacillus indicireducens</name>
    <dbReference type="NCBI Taxonomy" id="1004261"/>
    <lineage>
        <taxon>Bacteria</taxon>
        <taxon>Bacillati</taxon>
        <taxon>Bacillota</taxon>
        <taxon>Bacilli</taxon>
        <taxon>Bacillales</taxon>
        <taxon>Bacillaceae</taxon>
        <taxon>Oceanobacillus</taxon>
    </lineage>
</organism>
<gene>
    <name evidence="2" type="ORF">GCM10007971_33810</name>
</gene>
<dbReference type="EMBL" id="BMOS01000035">
    <property type="protein sequence ID" value="GGN65195.1"/>
    <property type="molecule type" value="Genomic_DNA"/>
</dbReference>